<gene>
    <name evidence="3" type="ORF">MiSe_05000</name>
</gene>
<evidence type="ECO:0000313" key="4">
    <source>
        <dbReference type="Proteomes" id="UP001050975"/>
    </source>
</evidence>
<keyword evidence="1" id="KW-0472">Membrane</keyword>
<dbReference type="RefSeq" id="WP_226574169.1">
    <property type="nucleotide sequence ID" value="NZ_BLAY01000004.1"/>
</dbReference>
<dbReference type="Pfam" id="PF00535">
    <property type="entry name" value="Glycos_transf_2"/>
    <property type="match status" value="1"/>
</dbReference>
<dbReference type="InterPro" id="IPR029044">
    <property type="entry name" value="Nucleotide-diphossugar_trans"/>
</dbReference>
<feature type="domain" description="Glycosyltransferase 2-like" evidence="2">
    <location>
        <begin position="38"/>
        <end position="182"/>
    </location>
</feature>
<proteinExistence type="predicted"/>
<feature type="transmembrane region" description="Helical" evidence="1">
    <location>
        <begin position="338"/>
        <end position="357"/>
    </location>
</feature>
<evidence type="ECO:0000259" key="2">
    <source>
        <dbReference type="Pfam" id="PF00535"/>
    </source>
</evidence>
<comment type="caution">
    <text evidence="3">The sequence shown here is derived from an EMBL/GenBank/DDBJ whole genome shotgun (WGS) entry which is preliminary data.</text>
</comment>
<organism evidence="3 4">
    <name type="scientific">Microseira wollei NIES-4236</name>
    <dbReference type="NCBI Taxonomy" id="2530354"/>
    <lineage>
        <taxon>Bacteria</taxon>
        <taxon>Bacillati</taxon>
        <taxon>Cyanobacteriota</taxon>
        <taxon>Cyanophyceae</taxon>
        <taxon>Oscillatoriophycideae</taxon>
        <taxon>Aerosakkonematales</taxon>
        <taxon>Aerosakkonemataceae</taxon>
        <taxon>Microseira</taxon>
    </lineage>
</organism>
<dbReference type="Proteomes" id="UP001050975">
    <property type="component" value="Unassembled WGS sequence"/>
</dbReference>
<dbReference type="SUPFAM" id="SSF53448">
    <property type="entry name" value="Nucleotide-diphospho-sugar transferases"/>
    <property type="match status" value="1"/>
</dbReference>
<dbReference type="InterPro" id="IPR001173">
    <property type="entry name" value="Glyco_trans_2-like"/>
</dbReference>
<dbReference type="AlphaFoldDB" id="A0AAV3X6P1"/>
<dbReference type="CDD" id="cd04179">
    <property type="entry name" value="DPM_DPG-synthase_like"/>
    <property type="match status" value="1"/>
</dbReference>
<dbReference type="PANTHER" id="PTHR48090">
    <property type="entry name" value="UNDECAPRENYL-PHOSPHATE 4-DEOXY-4-FORMAMIDO-L-ARABINOSE TRANSFERASE-RELATED"/>
    <property type="match status" value="1"/>
</dbReference>
<feature type="transmembrane region" description="Helical" evidence="1">
    <location>
        <begin position="283"/>
        <end position="303"/>
    </location>
</feature>
<dbReference type="Gene3D" id="3.90.550.10">
    <property type="entry name" value="Spore Coat Polysaccharide Biosynthesis Protein SpsA, Chain A"/>
    <property type="match status" value="1"/>
</dbReference>
<name>A0AAV3X6P1_9CYAN</name>
<keyword evidence="4" id="KW-1185">Reference proteome</keyword>
<dbReference type="EMBL" id="BLAY01000004">
    <property type="protein sequence ID" value="GET35755.1"/>
    <property type="molecule type" value="Genomic_DNA"/>
</dbReference>
<protein>
    <submittedName>
        <fullName evidence="3">Glycosyltransferase</fullName>
    </submittedName>
</protein>
<evidence type="ECO:0000256" key="1">
    <source>
        <dbReference type="SAM" id="Phobius"/>
    </source>
</evidence>
<keyword evidence="1" id="KW-1133">Transmembrane helix</keyword>
<dbReference type="InterPro" id="IPR050256">
    <property type="entry name" value="Glycosyltransferase_2"/>
</dbReference>
<reference evidence="3" key="1">
    <citation type="submission" date="2019-10" db="EMBL/GenBank/DDBJ databases">
        <title>Draft genome sequece of Microseira wollei NIES-4236.</title>
        <authorList>
            <person name="Yamaguchi H."/>
            <person name="Suzuki S."/>
            <person name="Kawachi M."/>
        </authorList>
    </citation>
    <scope>NUCLEOTIDE SEQUENCE</scope>
    <source>
        <strain evidence="3">NIES-4236</strain>
    </source>
</reference>
<sequence>MIEETNHKFITDSKIAEVTQSFKLNDPTQEQKYRPLVSLIVPAYNEAAIVEKNLAILCDYMTSLEGEYRWEMLVINDGSKDDTGEKAEAFARTRENVMVLHHIVNFGLGQALKLAFNHSRGDYVITVDIDLSYSVDHIERLLTKIKETGAKIVIASPYMKGGKVSNVPWMRKVLSVWANRFLSATSHGDLTTLTGLVRVYDGKFVRSLNLRAMSMDINPEVIYKARMLRARIEEIPAHLCWTDQKAVKVAKKKKAKRRSSMRILRQIWAVGFLGFIFRPVMFFFIPGLLLFLLSMYANIWVLIHCFMQYEILAKYTNFTYLTEAVAAAFYQAPHAFVIGGITLILAIQLISLGILAMQSKSYFEEIFYLGSSIYRANQEK</sequence>
<accession>A0AAV3X6P1</accession>
<keyword evidence="1" id="KW-0812">Transmembrane</keyword>
<evidence type="ECO:0000313" key="3">
    <source>
        <dbReference type="EMBL" id="GET35755.1"/>
    </source>
</evidence>